<dbReference type="AlphaFoldDB" id="A0A8C9S1D7"/>
<evidence type="ECO:0000313" key="8">
    <source>
        <dbReference type="Ensembl" id="ENSSFOP00015028042.2"/>
    </source>
</evidence>
<dbReference type="Pfam" id="PF00335">
    <property type="entry name" value="Tetraspanin"/>
    <property type="match status" value="1"/>
</dbReference>
<reference evidence="8" key="3">
    <citation type="submission" date="2025-09" db="UniProtKB">
        <authorList>
            <consortium name="Ensembl"/>
        </authorList>
    </citation>
    <scope>IDENTIFICATION</scope>
</reference>
<dbReference type="GeneTree" id="ENSGT00940000168658"/>
<evidence type="ECO:0000256" key="2">
    <source>
        <dbReference type="ARBA" id="ARBA00006840"/>
    </source>
</evidence>
<evidence type="ECO:0000256" key="3">
    <source>
        <dbReference type="ARBA" id="ARBA00022692"/>
    </source>
</evidence>
<feature type="disulfide bond" evidence="6">
    <location>
        <begin position="143"/>
        <end position="159"/>
    </location>
</feature>
<dbReference type="PIRSF" id="PIRSF002419">
    <property type="entry name" value="Tetraspanin"/>
    <property type="match status" value="1"/>
</dbReference>
<comment type="subcellular location">
    <subcellularLocation>
        <location evidence="1 7">Membrane</location>
        <topology evidence="1 7">Multi-pass membrane protein</topology>
    </subcellularLocation>
</comment>
<dbReference type="GO" id="GO:0005886">
    <property type="term" value="C:plasma membrane"/>
    <property type="evidence" value="ECO:0007669"/>
    <property type="project" value="TreeGrafter"/>
</dbReference>
<evidence type="ECO:0000256" key="5">
    <source>
        <dbReference type="ARBA" id="ARBA00023136"/>
    </source>
</evidence>
<evidence type="ECO:0000256" key="7">
    <source>
        <dbReference type="RuleBase" id="RU361218"/>
    </source>
</evidence>
<dbReference type="PANTHER" id="PTHR19282:SF544">
    <property type="entry name" value="TETRASPANIN"/>
    <property type="match status" value="1"/>
</dbReference>
<name>A0A8C9S1D7_SCLFO</name>
<feature type="transmembrane region" description="Helical" evidence="7">
    <location>
        <begin position="47"/>
        <end position="70"/>
    </location>
</feature>
<dbReference type="Ensembl" id="ENSSFOT00015028355.2">
    <property type="protein sequence ID" value="ENSSFOP00015028042.2"/>
    <property type="gene ID" value="ENSSFOG00015017995.2"/>
</dbReference>
<keyword evidence="6" id="KW-1015">Disulfide bond</keyword>
<evidence type="ECO:0000313" key="9">
    <source>
        <dbReference type="Proteomes" id="UP000694397"/>
    </source>
</evidence>
<proteinExistence type="inferred from homology"/>
<dbReference type="SUPFAM" id="SSF48652">
    <property type="entry name" value="Tetraspanin"/>
    <property type="match status" value="1"/>
</dbReference>
<reference evidence="8" key="2">
    <citation type="submission" date="2025-08" db="UniProtKB">
        <authorList>
            <consortium name="Ensembl"/>
        </authorList>
    </citation>
    <scope>IDENTIFICATION</scope>
</reference>
<feature type="transmembrane region" description="Helical" evidence="7">
    <location>
        <begin position="12"/>
        <end position="35"/>
    </location>
</feature>
<evidence type="ECO:0000256" key="6">
    <source>
        <dbReference type="PIRSR" id="PIRSR002419-1"/>
    </source>
</evidence>
<keyword evidence="4 7" id="KW-1133">Transmembrane helix</keyword>
<reference evidence="8 9" key="1">
    <citation type="submission" date="2019-04" db="EMBL/GenBank/DDBJ databases">
        <authorList>
            <consortium name="Wellcome Sanger Institute Data Sharing"/>
        </authorList>
    </citation>
    <scope>NUCLEOTIDE SEQUENCE [LARGE SCALE GENOMIC DNA]</scope>
</reference>
<dbReference type="PANTHER" id="PTHR19282">
    <property type="entry name" value="TETRASPANIN"/>
    <property type="match status" value="1"/>
</dbReference>
<keyword evidence="9" id="KW-1185">Reference proteome</keyword>
<organism evidence="8 9">
    <name type="scientific">Scleropages formosus</name>
    <name type="common">Asian bonytongue</name>
    <name type="synonym">Osteoglossum formosum</name>
    <dbReference type="NCBI Taxonomy" id="113540"/>
    <lineage>
        <taxon>Eukaryota</taxon>
        <taxon>Metazoa</taxon>
        <taxon>Chordata</taxon>
        <taxon>Craniata</taxon>
        <taxon>Vertebrata</taxon>
        <taxon>Euteleostomi</taxon>
        <taxon>Actinopterygii</taxon>
        <taxon>Neopterygii</taxon>
        <taxon>Teleostei</taxon>
        <taxon>Osteoglossocephala</taxon>
        <taxon>Osteoglossomorpha</taxon>
        <taxon>Osteoglossiformes</taxon>
        <taxon>Osteoglossidae</taxon>
        <taxon>Scleropages</taxon>
    </lineage>
</organism>
<feature type="disulfide bond" evidence="6">
    <location>
        <begin position="142"/>
        <end position="171"/>
    </location>
</feature>
<accession>A0A8C9S1D7</accession>
<evidence type="ECO:0000256" key="1">
    <source>
        <dbReference type="ARBA" id="ARBA00004141"/>
    </source>
</evidence>
<keyword evidence="5 7" id="KW-0472">Membrane</keyword>
<gene>
    <name evidence="8" type="primary">LOC108936349</name>
</gene>
<dbReference type="Proteomes" id="UP000694397">
    <property type="component" value="Chromosome 24"/>
</dbReference>
<keyword evidence="3 7" id="KW-0812">Transmembrane</keyword>
<dbReference type="InterPro" id="IPR018499">
    <property type="entry name" value="Tetraspanin/Peripherin"/>
</dbReference>
<feature type="transmembrane region" description="Helical" evidence="7">
    <location>
        <begin position="214"/>
        <end position="237"/>
    </location>
</feature>
<dbReference type="Gene3D" id="1.10.1450.10">
    <property type="entry name" value="Tetraspanin"/>
    <property type="match status" value="1"/>
</dbReference>
<feature type="transmembrane region" description="Helical" evidence="7">
    <location>
        <begin position="82"/>
        <end position="102"/>
    </location>
</feature>
<protein>
    <recommendedName>
        <fullName evidence="7">Tetraspanin</fullName>
    </recommendedName>
</protein>
<dbReference type="OrthoDB" id="5982705at2759"/>
<sequence>MVQENTCLRRLSIGFSAILGLLGAILVSLGALVHAHEKEVEQSEKNTFVGATLCCVFGSLTLGACLIGIYGAYKEKKIPLRIYFGILIGEILYILYFIVQLVSLKSKINEQLDAEFKSMKTLNSAPDEIQENFRKIQTGFECCGYFGYQDWVDEIPESCKCPSLDLAKSICQTVKTKKKTYSYGFQEKYVEVQVYKEPCGPAISQYMASGVNAVFGFASTFLVVMIVSALLSIGLYLSIGQQDNTTAVSSEDPRLSLKFCNNDIITA</sequence>
<evidence type="ECO:0000256" key="4">
    <source>
        <dbReference type="ARBA" id="ARBA00022989"/>
    </source>
</evidence>
<dbReference type="InterPro" id="IPR000301">
    <property type="entry name" value="Tetraspanin_animals"/>
</dbReference>
<dbReference type="InterPro" id="IPR008952">
    <property type="entry name" value="Tetraspanin_EC2_sf"/>
</dbReference>
<comment type="similarity">
    <text evidence="2 7">Belongs to the tetraspanin (TM4SF) family.</text>
</comment>